<comment type="caution">
    <text evidence="3">The sequence shown here is derived from an EMBL/GenBank/DDBJ whole genome shotgun (WGS) entry which is preliminary data.</text>
</comment>
<keyword evidence="1" id="KW-0808">Transferase</keyword>
<dbReference type="Gene3D" id="3.40.50.150">
    <property type="entry name" value="Vaccinia Virus protein VP39"/>
    <property type="match status" value="1"/>
</dbReference>
<evidence type="ECO:0000313" key="3">
    <source>
        <dbReference type="EMBL" id="MBC6451502.1"/>
    </source>
</evidence>
<dbReference type="CDD" id="cd02440">
    <property type="entry name" value="AdoMet_MTases"/>
    <property type="match status" value="1"/>
</dbReference>
<name>A0ABR7LFT4_9PSEU</name>
<dbReference type="EMBL" id="JABVED010000033">
    <property type="protein sequence ID" value="MBC6451502.1"/>
    <property type="molecule type" value="Genomic_DNA"/>
</dbReference>
<gene>
    <name evidence="3" type="ORF">GPZ80_30595</name>
</gene>
<dbReference type="GO" id="GO:0032259">
    <property type="term" value="P:methylation"/>
    <property type="evidence" value="ECO:0007669"/>
    <property type="project" value="UniProtKB-KW"/>
</dbReference>
<dbReference type="PANTHER" id="PTHR43861:SF3">
    <property type="entry name" value="PUTATIVE (AFU_ORTHOLOGUE AFUA_2G14390)-RELATED"/>
    <property type="match status" value="1"/>
</dbReference>
<dbReference type="SUPFAM" id="SSF53335">
    <property type="entry name" value="S-adenosyl-L-methionine-dependent methyltransferases"/>
    <property type="match status" value="1"/>
</dbReference>
<keyword evidence="3" id="KW-0489">Methyltransferase</keyword>
<feature type="domain" description="Methyltransferase type 11" evidence="2">
    <location>
        <begin position="74"/>
        <end position="163"/>
    </location>
</feature>
<evidence type="ECO:0000259" key="2">
    <source>
        <dbReference type="Pfam" id="PF08241"/>
    </source>
</evidence>
<proteinExistence type="predicted"/>
<protein>
    <submittedName>
        <fullName evidence="3">Methyltransferase domain-containing protein</fullName>
    </submittedName>
</protein>
<organism evidence="3 4">
    <name type="scientific">Actinokineospora xionganensis</name>
    <dbReference type="NCBI Taxonomy" id="2684470"/>
    <lineage>
        <taxon>Bacteria</taxon>
        <taxon>Bacillati</taxon>
        <taxon>Actinomycetota</taxon>
        <taxon>Actinomycetes</taxon>
        <taxon>Pseudonocardiales</taxon>
        <taxon>Pseudonocardiaceae</taxon>
        <taxon>Actinokineospora</taxon>
    </lineage>
</organism>
<dbReference type="InterPro" id="IPR013216">
    <property type="entry name" value="Methyltransf_11"/>
</dbReference>
<dbReference type="GO" id="GO:0008168">
    <property type="term" value="F:methyltransferase activity"/>
    <property type="evidence" value="ECO:0007669"/>
    <property type="project" value="UniProtKB-KW"/>
</dbReference>
<dbReference type="InterPro" id="IPR029063">
    <property type="entry name" value="SAM-dependent_MTases_sf"/>
</dbReference>
<sequence>MRVRCGPPNSWRAGSRPTIRWRCSVADAAAPIRYVFGTAFDREEERLAHGEALWDRGTIEKLSHLGVDETWHCLEVGAGRGSVAAWLAARGAEVTAVDLDISRLGRLGALGVALWELDISRDPLPEGAYDLIHARLVMQHVGDRAAAVRGMCRALRPGGYLVLEDTDTTSLFSHVDGEFHALVKRAAYDVMIDAGYHPRCGLLDVDLVEAAGLSSVHADGRAEVVRGGSDGARWFALWLEHLRPAMVARGSVSDVDIDLAVSDLADPRHRWLSQVMVTVTGRKDDR</sequence>
<accession>A0ABR7LFT4</accession>
<evidence type="ECO:0000256" key="1">
    <source>
        <dbReference type="ARBA" id="ARBA00022679"/>
    </source>
</evidence>
<evidence type="ECO:0000313" key="4">
    <source>
        <dbReference type="Proteomes" id="UP000734823"/>
    </source>
</evidence>
<dbReference type="Pfam" id="PF08241">
    <property type="entry name" value="Methyltransf_11"/>
    <property type="match status" value="1"/>
</dbReference>
<dbReference type="Proteomes" id="UP000734823">
    <property type="component" value="Unassembled WGS sequence"/>
</dbReference>
<reference evidence="3 4" key="1">
    <citation type="submission" date="2020-06" db="EMBL/GenBank/DDBJ databases">
        <title>Actinokineospora xiongansis sp. nov., isolated from soil of Baiyangdian.</title>
        <authorList>
            <person name="Zhang X."/>
        </authorList>
    </citation>
    <scope>NUCLEOTIDE SEQUENCE [LARGE SCALE GENOMIC DNA]</scope>
    <source>
        <strain evidence="3 4">HBU206404</strain>
    </source>
</reference>
<dbReference type="PANTHER" id="PTHR43861">
    <property type="entry name" value="TRANS-ACONITATE 2-METHYLTRANSFERASE-RELATED"/>
    <property type="match status" value="1"/>
</dbReference>
<keyword evidence="4" id="KW-1185">Reference proteome</keyword>